<evidence type="ECO:0000259" key="7">
    <source>
        <dbReference type="PROSITE" id="PS50206"/>
    </source>
</evidence>
<comment type="similarity">
    <text evidence="1">Belongs to the MPI phosphatase family.</text>
</comment>
<dbReference type="InterPro" id="IPR036873">
    <property type="entry name" value="Rhodanese-like_dom_sf"/>
</dbReference>
<dbReference type="InterPro" id="IPR001763">
    <property type="entry name" value="Rhodanese-like_dom"/>
</dbReference>
<dbReference type="EMBL" id="JAPFFF010000001">
    <property type="protein sequence ID" value="KAK8899005.1"/>
    <property type="molecule type" value="Genomic_DNA"/>
</dbReference>
<evidence type="ECO:0000256" key="2">
    <source>
        <dbReference type="ARBA" id="ARBA00013064"/>
    </source>
</evidence>
<accession>A0ABR2L6M5</accession>
<dbReference type="Pfam" id="PF00581">
    <property type="entry name" value="Rhodanese"/>
    <property type="match status" value="1"/>
</dbReference>
<evidence type="ECO:0000313" key="9">
    <source>
        <dbReference type="Proteomes" id="UP001470230"/>
    </source>
</evidence>
<organism evidence="8 9">
    <name type="scientific">Tritrichomonas musculus</name>
    <dbReference type="NCBI Taxonomy" id="1915356"/>
    <lineage>
        <taxon>Eukaryota</taxon>
        <taxon>Metamonada</taxon>
        <taxon>Parabasalia</taxon>
        <taxon>Tritrichomonadida</taxon>
        <taxon>Tritrichomonadidae</taxon>
        <taxon>Tritrichomonas</taxon>
    </lineage>
</organism>
<keyword evidence="4" id="KW-0378">Hydrolase</keyword>
<sequence>MSEEPYDPETLELSYTNELRINHETFCKLFDDHSRFDNFTVVDCRTAREYDGGHIKGAIRCHPFENPNNISELYEKIWKPRSIYIFHCEYSAYRGPTAWHQFREAHSASKNSNLPLHAFILDGGYREFYPIHQDYCDGKYVPEGFGWFYDY</sequence>
<dbReference type="PRINTS" id="PR00716">
    <property type="entry name" value="MPIPHPHTASE"/>
</dbReference>
<name>A0ABR2L6M5_9EUKA</name>
<evidence type="ECO:0000256" key="3">
    <source>
        <dbReference type="ARBA" id="ARBA00022618"/>
    </source>
</evidence>
<dbReference type="EC" id="3.1.3.48" evidence="2"/>
<dbReference type="Proteomes" id="UP001470230">
    <property type="component" value="Unassembled WGS sequence"/>
</dbReference>
<comment type="caution">
    <text evidence="8">The sequence shown here is derived from an EMBL/GenBank/DDBJ whole genome shotgun (WGS) entry which is preliminary data.</text>
</comment>
<dbReference type="SMART" id="SM00450">
    <property type="entry name" value="RHOD"/>
    <property type="match status" value="1"/>
</dbReference>
<dbReference type="SUPFAM" id="SSF52821">
    <property type="entry name" value="Rhodanese/Cell cycle control phosphatase"/>
    <property type="match status" value="1"/>
</dbReference>
<proteinExistence type="inferred from homology"/>
<keyword evidence="9" id="KW-1185">Reference proteome</keyword>
<keyword evidence="6" id="KW-0131">Cell cycle</keyword>
<evidence type="ECO:0000256" key="1">
    <source>
        <dbReference type="ARBA" id="ARBA00011065"/>
    </source>
</evidence>
<keyword evidence="5" id="KW-0904">Protein phosphatase</keyword>
<dbReference type="InterPro" id="IPR000751">
    <property type="entry name" value="MPI_Phosphatase"/>
</dbReference>
<reference evidence="8 9" key="1">
    <citation type="submission" date="2024-04" db="EMBL/GenBank/DDBJ databases">
        <title>Tritrichomonas musculus Genome.</title>
        <authorList>
            <person name="Alves-Ferreira E."/>
            <person name="Grigg M."/>
            <person name="Lorenzi H."/>
            <person name="Galac M."/>
        </authorList>
    </citation>
    <scope>NUCLEOTIDE SEQUENCE [LARGE SCALE GENOMIC DNA]</scope>
    <source>
        <strain evidence="8 9">EAF2021</strain>
    </source>
</reference>
<feature type="domain" description="Rhodanese" evidence="7">
    <location>
        <begin position="35"/>
        <end position="137"/>
    </location>
</feature>
<evidence type="ECO:0000256" key="5">
    <source>
        <dbReference type="ARBA" id="ARBA00022912"/>
    </source>
</evidence>
<protein>
    <recommendedName>
        <fullName evidence="2">protein-tyrosine-phosphatase</fullName>
        <ecNumber evidence="2">3.1.3.48</ecNumber>
    </recommendedName>
</protein>
<dbReference type="Gene3D" id="3.40.250.10">
    <property type="entry name" value="Rhodanese-like domain"/>
    <property type="match status" value="1"/>
</dbReference>
<dbReference type="PROSITE" id="PS50206">
    <property type="entry name" value="RHODANESE_3"/>
    <property type="match status" value="1"/>
</dbReference>
<gene>
    <name evidence="8" type="ORF">M9Y10_001301</name>
</gene>
<keyword evidence="3" id="KW-0132">Cell division</keyword>
<evidence type="ECO:0000256" key="6">
    <source>
        <dbReference type="ARBA" id="ARBA00023306"/>
    </source>
</evidence>
<evidence type="ECO:0000256" key="4">
    <source>
        <dbReference type="ARBA" id="ARBA00022801"/>
    </source>
</evidence>
<dbReference type="PANTHER" id="PTHR10828">
    <property type="entry name" value="M-PHASE INDUCER PHOSPHATASE DUAL SPECIFICITY PHOSPHATASE CDC25"/>
    <property type="match status" value="1"/>
</dbReference>
<evidence type="ECO:0000313" key="8">
    <source>
        <dbReference type="EMBL" id="KAK8899005.1"/>
    </source>
</evidence>